<dbReference type="RefSeq" id="WP_273305297.1">
    <property type="nucleotide sequence ID" value="NZ_CALUJX010000004.1"/>
</dbReference>
<dbReference type="PANTHER" id="PTHR31223:SF70">
    <property type="entry name" value="LOG FAMILY PROTEIN YJL055W"/>
    <property type="match status" value="1"/>
</dbReference>
<comment type="similarity">
    <text evidence="2 3">Belongs to the LOG family.</text>
</comment>
<dbReference type="GO" id="GO:0009691">
    <property type="term" value="P:cytokinin biosynthetic process"/>
    <property type="evidence" value="ECO:0007669"/>
    <property type="project" value="UniProtKB-UniRule"/>
</dbReference>
<gene>
    <name evidence="4" type="ORF">K8U91_01950</name>
</gene>
<dbReference type="Proteomes" id="UP000757103">
    <property type="component" value="Unassembled WGS sequence"/>
</dbReference>
<reference evidence="4" key="1">
    <citation type="journal article" date="2021" name="PeerJ">
        <title>Extensive microbial diversity within the chicken gut microbiome revealed by metagenomics and culture.</title>
        <authorList>
            <person name="Gilroy R."/>
            <person name="Ravi A."/>
            <person name="Getino M."/>
            <person name="Pursley I."/>
            <person name="Horton D.L."/>
            <person name="Alikhan N.F."/>
            <person name="Baker D."/>
            <person name="Gharbi K."/>
            <person name="Hall N."/>
            <person name="Watson M."/>
            <person name="Adriaenssens E.M."/>
            <person name="Foster-Nyarko E."/>
            <person name="Jarju S."/>
            <person name="Secka A."/>
            <person name="Antonio M."/>
            <person name="Oren A."/>
            <person name="Chaudhuri R.R."/>
            <person name="La Ragione R."/>
            <person name="Hildebrand F."/>
            <person name="Pallen M.J."/>
        </authorList>
    </citation>
    <scope>NUCLEOTIDE SEQUENCE</scope>
    <source>
        <strain evidence="4">CHK121-7720</strain>
    </source>
</reference>
<reference evidence="4" key="2">
    <citation type="submission" date="2021-09" db="EMBL/GenBank/DDBJ databases">
        <authorList>
            <person name="Gilroy R."/>
        </authorList>
    </citation>
    <scope>NUCLEOTIDE SEQUENCE</scope>
    <source>
        <strain evidence="4">CHK121-7720</strain>
    </source>
</reference>
<dbReference type="InterPro" id="IPR031100">
    <property type="entry name" value="LOG_fam"/>
</dbReference>
<evidence type="ECO:0000313" key="4">
    <source>
        <dbReference type="EMBL" id="HJG88228.1"/>
    </source>
</evidence>
<dbReference type="EMBL" id="DYUD01000009">
    <property type="protein sequence ID" value="HJG88228.1"/>
    <property type="molecule type" value="Genomic_DNA"/>
</dbReference>
<comment type="caution">
    <text evidence="4">The sequence shown here is derived from an EMBL/GenBank/DDBJ whole genome shotgun (WGS) entry which is preliminary data.</text>
</comment>
<evidence type="ECO:0000313" key="5">
    <source>
        <dbReference type="Proteomes" id="UP000757103"/>
    </source>
</evidence>
<accession>A0A921MPL9</accession>
<dbReference type="PANTHER" id="PTHR31223">
    <property type="entry name" value="LOG FAMILY PROTEIN YJL055W"/>
    <property type="match status" value="1"/>
</dbReference>
<dbReference type="InterPro" id="IPR005269">
    <property type="entry name" value="LOG"/>
</dbReference>
<dbReference type="Gene3D" id="3.40.50.450">
    <property type="match status" value="1"/>
</dbReference>
<evidence type="ECO:0000256" key="1">
    <source>
        <dbReference type="ARBA" id="ARBA00000274"/>
    </source>
</evidence>
<evidence type="ECO:0000256" key="2">
    <source>
        <dbReference type="ARBA" id="ARBA00006763"/>
    </source>
</evidence>
<dbReference type="GO" id="GO:0005829">
    <property type="term" value="C:cytosol"/>
    <property type="evidence" value="ECO:0007669"/>
    <property type="project" value="TreeGrafter"/>
</dbReference>
<sequence length="195" mass="21680">MKKIKSVCVYCASSSKINPDYFEAAREIGQLLAQKGMRCVCGAGNQGLMGTLADSVLAHGGEVMGVIPRFMIDEGWCHPGLTQTIVTADMHERKERMAQEADAVIALPGGCGTFEELFEIITWKQLGLFLNPIVILNTDGYYDPLIEMLHKAIDENFMRREHERMWLVAQTPQEAIDAIEQAPAWDPSIRKIAAI</sequence>
<proteinExistence type="inferred from homology"/>
<dbReference type="AlphaFoldDB" id="A0A921MPL9"/>
<dbReference type="EC" id="3.2.2.n1" evidence="3"/>
<protein>
    <recommendedName>
        <fullName evidence="3">Cytokinin riboside 5'-monophosphate phosphoribohydrolase</fullName>
        <ecNumber evidence="3">3.2.2.n1</ecNumber>
    </recommendedName>
</protein>
<comment type="catalytic activity">
    <reaction evidence="1">
        <text>AMP + H2O = D-ribose 5-phosphate + adenine</text>
        <dbReference type="Rhea" id="RHEA:20129"/>
        <dbReference type="ChEBI" id="CHEBI:15377"/>
        <dbReference type="ChEBI" id="CHEBI:16708"/>
        <dbReference type="ChEBI" id="CHEBI:78346"/>
        <dbReference type="ChEBI" id="CHEBI:456215"/>
        <dbReference type="EC" id="3.2.2.4"/>
    </reaction>
</comment>
<dbReference type="NCBIfam" id="TIGR00730">
    <property type="entry name" value="Rossman fold protein, TIGR00730 family"/>
    <property type="match status" value="1"/>
</dbReference>
<keyword evidence="3" id="KW-0203">Cytokinin biosynthesis</keyword>
<name>A0A921MPL9_9BACT</name>
<organism evidence="4 5">
    <name type="scientific">Barnesiella viscericola</name>
    <dbReference type="NCBI Taxonomy" id="397865"/>
    <lineage>
        <taxon>Bacteria</taxon>
        <taxon>Pseudomonadati</taxon>
        <taxon>Bacteroidota</taxon>
        <taxon>Bacteroidia</taxon>
        <taxon>Bacteroidales</taxon>
        <taxon>Barnesiellaceae</taxon>
        <taxon>Barnesiella</taxon>
    </lineage>
</organism>
<evidence type="ECO:0000256" key="3">
    <source>
        <dbReference type="RuleBase" id="RU363015"/>
    </source>
</evidence>
<dbReference type="SUPFAM" id="SSF102405">
    <property type="entry name" value="MCP/YpsA-like"/>
    <property type="match status" value="1"/>
</dbReference>
<dbReference type="GO" id="GO:0008714">
    <property type="term" value="F:AMP nucleosidase activity"/>
    <property type="evidence" value="ECO:0007669"/>
    <property type="project" value="UniProtKB-EC"/>
</dbReference>
<dbReference type="Pfam" id="PF03641">
    <property type="entry name" value="Lysine_decarbox"/>
    <property type="match status" value="1"/>
</dbReference>
<keyword evidence="3" id="KW-0378">Hydrolase</keyword>